<dbReference type="OrthoDB" id="5070372at2759"/>
<organism evidence="2 3">
    <name type="scientific">Fusarium sarcochroum</name>
    <dbReference type="NCBI Taxonomy" id="1208366"/>
    <lineage>
        <taxon>Eukaryota</taxon>
        <taxon>Fungi</taxon>
        <taxon>Dikarya</taxon>
        <taxon>Ascomycota</taxon>
        <taxon>Pezizomycotina</taxon>
        <taxon>Sordariomycetes</taxon>
        <taxon>Hypocreomycetidae</taxon>
        <taxon>Hypocreales</taxon>
        <taxon>Nectriaceae</taxon>
        <taxon>Fusarium</taxon>
        <taxon>Fusarium lateritium species complex</taxon>
    </lineage>
</organism>
<reference evidence="2" key="2">
    <citation type="submission" date="2020-05" db="EMBL/GenBank/DDBJ databases">
        <authorList>
            <person name="Kim H.-S."/>
            <person name="Proctor R.H."/>
            <person name="Brown D.W."/>
        </authorList>
    </citation>
    <scope>NUCLEOTIDE SEQUENCE</scope>
    <source>
        <strain evidence="2">NRRL 20472</strain>
    </source>
</reference>
<dbReference type="Proteomes" id="UP000622797">
    <property type="component" value="Unassembled WGS sequence"/>
</dbReference>
<feature type="signal peptide" evidence="1">
    <location>
        <begin position="1"/>
        <end position="19"/>
    </location>
</feature>
<evidence type="ECO:0000313" key="3">
    <source>
        <dbReference type="Proteomes" id="UP000622797"/>
    </source>
</evidence>
<comment type="caution">
    <text evidence="2">The sequence shown here is derived from an EMBL/GenBank/DDBJ whole genome shotgun (WGS) entry which is preliminary data.</text>
</comment>
<gene>
    <name evidence="2" type="ORF">FSARC_9551</name>
</gene>
<reference evidence="2" key="1">
    <citation type="journal article" date="2020" name="BMC Genomics">
        <title>Correction to: Identification and distribution of gene clusters required for synthesis of sphingolipid metabolism inhibitors in diverse species of the filamentous fungus Fusarium.</title>
        <authorList>
            <person name="Kim H.S."/>
            <person name="Lohmar J.M."/>
            <person name="Busman M."/>
            <person name="Brown D.W."/>
            <person name="Naumann T.A."/>
            <person name="Divon H.H."/>
            <person name="Lysoe E."/>
            <person name="Uhlig S."/>
            <person name="Proctor R.H."/>
        </authorList>
    </citation>
    <scope>NUCLEOTIDE SEQUENCE</scope>
    <source>
        <strain evidence="2">NRRL 20472</strain>
    </source>
</reference>
<evidence type="ECO:0000256" key="1">
    <source>
        <dbReference type="SAM" id="SignalP"/>
    </source>
</evidence>
<sequence>MRPIALLSALTLVASSAAASAIGSGGTVAVPPRQEIEARNEHSLPSILENKHLMPRWEDGSETFGWPSNSVGRGTVDYHGPANGGALKFTFTASGISTVKSLQPRSSTSFEVGKAGEGFQVKVERS</sequence>
<evidence type="ECO:0000313" key="2">
    <source>
        <dbReference type="EMBL" id="KAF4962366.1"/>
    </source>
</evidence>
<dbReference type="EMBL" id="JABEXW010000547">
    <property type="protein sequence ID" value="KAF4962366.1"/>
    <property type="molecule type" value="Genomic_DNA"/>
</dbReference>
<keyword evidence="3" id="KW-1185">Reference proteome</keyword>
<name>A0A8H4TQT5_9HYPO</name>
<proteinExistence type="predicted"/>
<accession>A0A8H4TQT5</accession>
<protein>
    <submittedName>
        <fullName evidence="2">Uncharacterized protein</fullName>
    </submittedName>
</protein>
<dbReference type="AlphaFoldDB" id="A0A8H4TQT5"/>
<keyword evidence="1" id="KW-0732">Signal</keyword>
<feature type="chain" id="PRO_5034704621" evidence="1">
    <location>
        <begin position="20"/>
        <end position="126"/>
    </location>
</feature>